<evidence type="ECO:0000256" key="6">
    <source>
        <dbReference type="SAM" id="Phobius"/>
    </source>
</evidence>
<keyword evidence="2" id="KW-0456">Lyase</keyword>
<proteinExistence type="predicted"/>
<dbReference type="OrthoDB" id="2017317at2759"/>
<evidence type="ECO:0000256" key="3">
    <source>
        <dbReference type="PIRSR" id="PIRSR617939-1"/>
    </source>
</evidence>
<feature type="active site" description="Proton acceptor" evidence="3">
    <location>
        <position position="204"/>
    </location>
</feature>
<keyword evidence="6" id="KW-1133">Transmembrane helix</keyword>
<comment type="caution">
    <text evidence="7">The sequence shown here is derived from an EMBL/GenBank/DDBJ whole genome shotgun (WGS) entry which is preliminary data.</text>
</comment>
<feature type="region of interest" description="Disordered" evidence="5">
    <location>
        <begin position="246"/>
        <end position="295"/>
    </location>
</feature>
<dbReference type="AlphaFoldDB" id="A0A1J9RKD2"/>
<dbReference type="VEuPathDB" id="FungiDB:ACJ73_00176"/>
<evidence type="ECO:0000256" key="1">
    <source>
        <dbReference type="ARBA" id="ARBA00012346"/>
    </source>
</evidence>
<dbReference type="PANTHER" id="PTHR12935">
    <property type="entry name" value="GAMMA-GLUTAMYLCYCLOTRANSFERASE"/>
    <property type="match status" value="1"/>
</dbReference>
<dbReference type="STRING" id="1658174.A0A1J9RKD2"/>
<sequence length="397" mass="44015">MTKVTEKDMLQKQPLLEPDTVDNLTSVKATNRLVRLLVPGRKKTYDPSIVIPKTSDERLQAAAHDHALDINALLHDHGPNARPPPQPQASVQGDGPDKPEETVLYLAYGSNMSAQSFRKSRGILPLSQLNVYVPGLSLTFDLPGFPYLEPCMAGTKYRDPKKTSNSISEKEAPIHTSDQTWEKPLVGVVYEVTLSDYARIIATEGGGASYIDIVTDCYPFPKSFDPTDPVPARPPKGAKSFKAHTLLSPSSKDDPNNPNAITKNDNANATATLPKNKPYTRASAGRTPAQPSRRYKNLLVTGAREHDLPAEYRAYLASVTPYRITSTRQQLGRYVTVMCWAPPVIIIFMLSSLFTDKNGRAPGWMAAGQRGLVVGLWWWYDYFAKWIFGDGERTVER</sequence>
<accession>A0A1J9RKD2</accession>
<evidence type="ECO:0000256" key="4">
    <source>
        <dbReference type="PIRSR" id="PIRSR617939-2"/>
    </source>
</evidence>
<dbReference type="EMBL" id="LGTZ01000010">
    <property type="protein sequence ID" value="OJD28428.1"/>
    <property type="molecule type" value="Genomic_DNA"/>
</dbReference>
<feature type="transmembrane region" description="Helical" evidence="6">
    <location>
        <begin position="361"/>
        <end position="380"/>
    </location>
</feature>
<dbReference type="Gene3D" id="3.10.490.10">
    <property type="entry name" value="Gamma-glutamyl cyclotransferase-like"/>
    <property type="match status" value="1"/>
</dbReference>
<organism evidence="7 8">
    <name type="scientific">Blastomyces percursus</name>
    <dbReference type="NCBI Taxonomy" id="1658174"/>
    <lineage>
        <taxon>Eukaryota</taxon>
        <taxon>Fungi</taxon>
        <taxon>Dikarya</taxon>
        <taxon>Ascomycota</taxon>
        <taxon>Pezizomycotina</taxon>
        <taxon>Eurotiomycetes</taxon>
        <taxon>Eurotiomycetidae</taxon>
        <taxon>Onygenales</taxon>
        <taxon>Ajellomycetaceae</taxon>
        <taxon>Blastomyces</taxon>
    </lineage>
</organism>
<feature type="binding site" evidence="4">
    <location>
        <position position="295"/>
    </location>
    <ligand>
        <name>substrate</name>
    </ligand>
</feature>
<dbReference type="InterPro" id="IPR017939">
    <property type="entry name" value="G-Glutamylcylcotransferase"/>
</dbReference>
<evidence type="ECO:0000256" key="5">
    <source>
        <dbReference type="SAM" id="MobiDB-lite"/>
    </source>
</evidence>
<dbReference type="EC" id="4.3.2.9" evidence="1"/>
<gene>
    <name evidence="7" type="ORF">ACJ73_00176</name>
</gene>
<feature type="region of interest" description="Disordered" evidence="5">
    <location>
        <begin position="74"/>
        <end position="100"/>
    </location>
</feature>
<keyword evidence="8" id="KW-1185">Reference proteome</keyword>
<dbReference type="PANTHER" id="PTHR12935:SF0">
    <property type="entry name" value="GAMMA-GLUTAMYLCYCLOTRANSFERASE"/>
    <property type="match status" value="1"/>
</dbReference>
<evidence type="ECO:0000313" key="8">
    <source>
        <dbReference type="Proteomes" id="UP000242791"/>
    </source>
</evidence>
<dbReference type="Proteomes" id="UP000242791">
    <property type="component" value="Unassembled WGS sequence"/>
</dbReference>
<evidence type="ECO:0000256" key="2">
    <source>
        <dbReference type="ARBA" id="ARBA00023239"/>
    </source>
</evidence>
<evidence type="ECO:0000313" key="7">
    <source>
        <dbReference type="EMBL" id="OJD28428.1"/>
    </source>
</evidence>
<name>A0A1J9RKD2_9EURO</name>
<feature type="transmembrane region" description="Helical" evidence="6">
    <location>
        <begin position="331"/>
        <end position="354"/>
    </location>
</feature>
<feature type="compositionally biased region" description="Polar residues" evidence="5">
    <location>
        <begin position="256"/>
        <end position="273"/>
    </location>
</feature>
<feature type="binding site" evidence="4">
    <location>
        <begin position="105"/>
        <end position="110"/>
    </location>
    <ligand>
        <name>substrate</name>
    </ligand>
</feature>
<protein>
    <recommendedName>
        <fullName evidence="1">gamma-glutamylcyclotransferase</fullName>
        <ecNumber evidence="1">4.3.2.9</ecNumber>
    </recommendedName>
</protein>
<dbReference type="GO" id="GO:0003839">
    <property type="term" value="F:gamma-glutamylcyclotransferase activity"/>
    <property type="evidence" value="ECO:0007669"/>
    <property type="project" value="UniProtKB-EC"/>
</dbReference>
<reference evidence="7 8" key="1">
    <citation type="submission" date="2015-08" db="EMBL/GenBank/DDBJ databases">
        <title>Emmonsia species relationships and genome sequence.</title>
        <authorList>
            <person name="Cuomo C.A."/>
            <person name="Schwartz I.S."/>
            <person name="Kenyon C."/>
            <person name="De Hoog G.S."/>
            <person name="Govender N.P."/>
            <person name="Botha A."/>
            <person name="Moreno L."/>
            <person name="De Vries M."/>
            <person name="Munoz J.F."/>
            <person name="Stielow J.B."/>
        </authorList>
    </citation>
    <scope>NUCLEOTIDE SEQUENCE [LARGE SCALE GENOMIC DNA]</scope>
    <source>
        <strain evidence="7 8">EI222</strain>
    </source>
</reference>
<keyword evidence="6" id="KW-0472">Membrane</keyword>
<keyword evidence="6" id="KW-0812">Transmembrane</keyword>